<dbReference type="AlphaFoldDB" id="A0A158H1W1"/>
<name>A0A158H1W1_9BURK</name>
<dbReference type="PANTHER" id="PTHR12526:SF627">
    <property type="entry name" value="D-RHAMNOSYLTRANSFERASE WBPZ"/>
    <property type="match status" value="1"/>
</dbReference>
<reference evidence="1 2" key="1">
    <citation type="submission" date="2016-01" db="EMBL/GenBank/DDBJ databases">
        <authorList>
            <person name="Oliw E.H."/>
        </authorList>
    </citation>
    <scope>NUCLEOTIDE SEQUENCE [LARGE SCALE GENOMIC DNA]</scope>
    <source>
        <strain evidence="1">LMG 27134</strain>
    </source>
</reference>
<accession>A0A158H1W1</accession>
<dbReference type="Gene3D" id="3.40.50.2000">
    <property type="entry name" value="Glycogen Phosphorylase B"/>
    <property type="match status" value="1"/>
</dbReference>
<dbReference type="EMBL" id="FCOK02000023">
    <property type="protein sequence ID" value="SAL38308.1"/>
    <property type="molecule type" value="Genomic_DNA"/>
</dbReference>
<evidence type="ECO:0000313" key="2">
    <source>
        <dbReference type="Proteomes" id="UP000054683"/>
    </source>
</evidence>
<dbReference type="SUPFAM" id="SSF53756">
    <property type="entry name" value="UDP-Glycosyltransferase/glycogen phosphorylase"/>
    <property type="match status" value="1"/>
</dbReference>
<sequence>MSNSPCRRLRVLTWHVHGNYLYYLTQAHHDFYLVTKPDHPPGYAGTVGVLPWGNNVHEMPADRVASQQFDVILFQHKTQWNDDRINLLSETQRRLPRVYIEHDPPQENAFEQRHWVDDANTLLIHVTHFNQLMWDCGVTPTRVIEHGVIVPEGVRYTGEKARGIVVINHLRQRRRRLGDDIYTSVKAHVPLDLVGMDAKSAGGIGEVGNLDLAAFSASYRFFFNPIRWTSLGLAVVEAMTIGMPIVGLATTELATVIRNGESGYIDTNVSALIDAMHELLRDPDEALRLGNGARKVALERFRIDRFIRDWNHTLRYVSS</sequence>
<proteinExistence type="predicted"/>
<evidence type="ECO:0000313" key="1">
    <source>
        <dbReference type="EMBL" id="SAL38308.1"/>
    </source>
</evidence>
<dbReference type="Pfam" id="PF13692">
    <property type="entry name" value="Glyco_trans_1_4"/>
    <property type="match status" value="1"/>
</dbReference>
<dbReference type="Proteomes" id="UP000054683">
    <property type="component" value="Unassembled WGS sequence"/>
</dbReference>
<protein>
    <submittedName>
        <fullName evidence="1">LPS biosynthesis related transferase</fullName>
    </submittedName>
</protein>
<organism evidence="1 2">
    <name type="scientific">Caballeronia udeis</name>
    <dbReference type="NCBI Taxonomy" id="1232866"/>
    <lineage>
        <taxon>Bacteria</taxon>
        <taxon>Pseudomonadati</taxon>
        <taxon>Pseudomonadota</taxon>
        <taxon>Betaproteobacteria</taxon>
        <taxon>Burkholderiales</taxon>
        <taxon>Burkholderiaceae</taxon>
        <taxon>Caballeronia</taxon>
    </lineage>
</organism>
<keyword evidence="1" id="KW-0808">Transferase</keyword>
<dbReference type="PANTHER" id="PTHR12526">
    <property type="entry name" value="GLYCOSYLTRANSFERASE"/>
    <property type="match status" value="1"/>
</dbReference>
<dbReference type="RefSeq" id="WP_062087195.1">
    <property type="nucleotide sequence ID" value="NZ_FCOK02000023.1"/>
</dbReference>
<dbReference type="OrthoDB" id="9794513at2"/>
<gene>
    <name evidence="1" type="ORF">AWB69_03752</name>
</gene>
<dbReference type="GO" id="GO:0016740">
    <property type="term" value="F:transferase activity"/>
    <property type="evidence" value="ECO:0007669"/>
    <property type="project" value="UniProtKB-KW"/>
</dbReference>